<evidence type="ECO:0000259" key="1">
    <source>
        <dbReference type="Pfam" id="PF24494"/>
    </source>
</evidence>
<feature type="domain" description="DUF7587" evidence="1">
    <location>
        <begin position="8"/>
        <end position="102"/>
    </location>
</feature>
<keyword evidence="3" id="KW-1185">Reference proteome</keyword>
<protein>
    <recommendedName>
        <fullName evidence="1">DUF7587 domain-containing protein</fullName>
    </recommendedName>
</protein>
<organism evidence="2 3">
    <name type="scientific">Fusarium austroafricanum</name>
    <dbReference type="NCBI Taxonomy" id="2364996"/>
    <lineage>
        <taxon>Eukaryota</taxon>
        <taxon>Fungi</taxon>
        <taxon>Dikarya</taxon>
        <taxon>Ascomycota</taxon>
        <taxon>Pezizomycotina</taxon>
        <taxon>Sordariomycetes</taxon>
        <taxon>Hypocreomycetidae</taxon>
        <taxon>Hypocreales</taxon>
        <taxon>Nectriaceae</taxon>
        <taxon>Fusarium</taxon>
        <taxon>Fusarium concolor species complex</taxon>
    </lineage>
</organism>
<dbReference type="EMBL" id="JAADJG010000279">
    <property type="protein sequence ID" value="KAF4449542.1"/>
    <property type="molecule type" value="Genomic_DNA"/>
</dbReference>
<dbReference type="AlphaFoldDB" id="A0A8H4KE49"/>
<dbReference type="Proteomes" id="UP000605986">
    <property type="component" value="Unassembled WGS sequence"/>
</dbReference>
<dbReference type="OrthoDB" id="5429427at2759"/>
<comment type="caution">
    <text evidence="2">The sequence shown here is derived from an EMBL/GenBank/DDBJ whole genome shotgun (WGS) entry which is preliminary data.</text>
</comment>
<accession>A0A8H4KE49</accession>
<sequence>MSPSSVELPRMFYRVQHQNSFTIYDETKGFESQGHYFMGYDHWVNARNFHEHLNWRSTKTEYTPFISVFDNREDALARVQVLGDKGRKGIFIAEISSQSLTPMSPNKHTKQPSKSYLIMEPNAMEPSVADVIRFEVMSRDALSKMLDDKLKPIHDMLDLLSHRPEPLVQHPHAKGQNFGAEFR</sequence>
<reference evidence="2" key="1">
    <citation type="submission" date="2020-01" db="EMBL/GenBank/DDBJ databases">
        <title>Identification and distribution of gene clusters putatively required for synthesis of sphingolipid metabolism inhibitors in phylogenetically diverse species of the filamentous fungus Fusarium.</title>
        <authorList>
            <person name="Kim H.-S."/>
            <person name="Busman M."/>
            <person name="Brown D.W."/>
            <person name="Divon H."/>
            <person name="Uhlig S."/>
            <person name="Proctor R.H."/>
        </authorList>
    </citation>
    <scope>NUCLEOTIDE SEQUENCE</scope>
    <source>
        <strain evidence="2">NRRL 53441</strain>
    </source>
</reference>
<dbReference type="Pfam" id="PF24494">
    <property type="entry name" value="DUF7587"/>
    <property type="match status" value="1"/>
</dbReference>
<name>A0A8H4KE49_9HYPO</name>
<gene>
    <name evidence="2" type="ORF">F53441_7201</name>
</gene>
<dbReference type="InterPro" id="IPR056009">
    <property type="entry name" value="DUF7587"/>
</dbReference>
<proteinExistence type="predicted"/>
<evidence type="ECO:0000313" key="2">
    <source>
        <dbReference type="EMBL" id="KAF4449542.1"/>
    </source>
</evidence>
<evidence type="ECO:0000313" key="3">
    <source>
        <dbReference type="Proteomes" id="UP000605986"/>
    </source>
</evidence>